<comment type="caution">
    <text evidence="2">The sequence shown here is derived from an EMBL/GenBank/DDBJ whole genome shotgun (WGS) entry which is preliminary data.</text>
</comment>
<sequence>MSDPIAAFPLDCHSMWLTPSFNVERIEAYGHLRTFISRDHFRSRIATIHYALVRGHPFPWFEFTTVTASVLLMMLIVAMSIAVGLVHAFAGAFVAIPAVVLVLPVVGSFVLLKRLKVRENERIDMLGPMLSDLLNEFNRNDISTYEIKWVVLKRSPIQSQHDYVIHIRQADSEVEVEALPAYEGSTHDAVILIGDGQDPTSPVDPGGLPIRSPTAIPPKYNDAIELKTIGNGKLKSEGPLDVTEDGHGAGAGTSRLDVGITIDDDDDDDYGGGSAGAGTSNRADIPIIVVVPPTHPPMVEVGDYDRFYENDGFLRVPAPKSRLRRVEDPAPYAAAGRVQAIGPEHGEAPPDYEMAVADGDGGRLEVGRVRDV</sequence>
<accession>A0A433D5N7</accession>
<reference evidence="2 3" key="1">
    <citation type="journal article" date="2018" name="New Phytol.">
        <title>Phylogenomics of Endogonaceae and evolution of mycorrhizas within Mucoromycota.</title>
        <authorList>
            <person name="Chang Y."/>
            <person name="Desiro A."/>
            <person name="Na H."/>
            <person name="Sandor L."/>
            <person name="Lipzen A."/>
            <person name="Clum A."/>
            <person name="Barry K."/>
            <person name="Grigoriev I.V."/>
            <person name="Martin F.M."/>
            <person name="Stajich J.E."/>
            <person name="Smith M.E."/>
            <person name="Bonito G."/>
            <person name="Spatafora J.W."/>
        </authorList>
    </citation>
    <scope>NUCLEOTIDE SEQUENCE [LARGE SCALE GENOMIC DNA]</scope>
    <source>
        <strain evidence="2 3">GMNB39</strain>
    </source>
</reference>
<keyword evidence="1" id="KW-0812">Transmembrane</keyword>
<proteinExistence type="predicted"/>
<evidence type="ECO:0000313" key="2">
    <source>
        <dbReference type="EMBL" id="RUP46158.1"/>
    </source>
</evidence>
<dbReference type="Proteomes" id="UP000268093">
    <property type="component" value="Unassembled WGS sequence"/>
</dbReference>
<dbReference type="OrthoDB" id="10454806at2759"/>
<protein>
    <submittedName>
        <fullName evidence="2">Uncharacterized protein</fullName>
    </submittedName>
</protein>
<keyword evidence="1" id="KW-0472">Membrane</keyword>
<keyword evidence="1" id="KW-1133">Transmembrane helix</keyword>
<feature type="transmembrane region" description="Helical" evidence="1">
    <location>
        <begin position="89"/>
        <end position="112"/>
    </location>
</feature>
<evidence type="ECO:0000313" key="3">
    <source>
        <dbReference type="Proteomes" id="UP000268093"/>
    </source>
</evidence>
<organism evidence="2 3">
    <name type="scientific">Jimgerdemannia flammicorona</name>
    <dbReference type="NCBI Taxonomy" id="994334"/>
    <lineage>
        <taxon>Eukaryota</taxon>
        <taxon>Fungi</taxon>
        <taxon>Fungi incertae sedis</taxon>
        <taxon>Mucoromycota</taxon>
        <taxon>Mucoromycotina</taxon>
        <taxon>Endogonomycetes</taxon>
        <taxon>Endogonales</taxon>
        <taxon>Endogonaceae</taxon>
        <taxon>Jimgerdemannia</taxon>
    </lineage>
</organism>
<dbReference type="EMBL" id="RBNI01006250">
    <property type="protein sequence ID" value="RUP46158.1"/>
    <property type="molecule type" value="Genomic_DNA"/>
</dbReference>
<keyword evidence="3" id="KW-1185">Reference proteome</keyword>
<feature type="transmembrane region" description="Helical" evidence="1">
    <location>
        <begin position="60"/>
        <end position="83"/>
    </location>
</feature>
<dbReference type="AlphaFoldDB" id="A0A433D5N7"/>
<name>A0A433D5N7_9FUNG</name>
<gene>
    <name evidence="2" type="ORF">BC936DRAFT_147285</name>
</gene>
<evidence type="ECO:0000256" key="1">
    <source>
        <dbReference type="SAM" id="Phobius"/>
    </source>
</evidence>